<feature type="domain" description="Integrase catalytic" evidence="1">
    <location>
        <begin position="109"/>
        <end position="270"/>
    </location>
</feature>
<dbReference type="Gene3D" id="3.30.420.10">
    <property type="entry name" value="Ribonuclease H-like superfamily/Ribonuclease H"/>
    <property type="match status" value="1"/>
</dbReference>
<dbReference type="InterPro" id="IPR050900">
    <property type="entry name" value="Transposase_IS3/IS150/IS904"/>
</dbReference>
<reference evidence="2" key="1">
    <citation type="submission" date="2023-07" db="EMBL/GenBank/DDBJ databases">
        <title>Genomic Encyclopedia of Type Strains, Phase IV (KMG-IV): sequencing the most valuable type-strain genomes for metagenomic binning, comparative biology and taxonomic classification.</title>
        <authorList>
            <person name="Goeker M."/>
        </authorList>
    </citation>
    <scope>NUCLEOTIDE SEQUENCE</scope>
    <source>
        <strain evidence="2">DSM 24202</strain>
    </source>
</reference>
<dbReference type="Pfam" id="PF00665">
    <property type="entry name" value="rve"/>
    <property type="match status" value="1"/>
</dbReference>
<sequence length="294" mass="34134">MRGYGLGERLRWLDVSPCKICAWRKRRGASNRHGCNLPHANWLLPWERQAIIDFYLEHEDEGYRRRAYMMVDQDIACVPPSTVYKVLKKAGVLRRKGGKKSRKGSGFDQPDAPHQHWHIDITYVHIAGRHTYLTTVIDGYSRYIVASVLREHMTNADVDLCIQQAHERFPNAHPRIISDNGKQFMSRDFKELLGIHGFSHVRTSPFYPQSNGKIERWHKSVKGECISSKYFGTLEQAAEVIQGYIDYYNMERLHSAIGYVTPYDMLWDRKEQIVAEREAKMEAARRNRLGQVAG</sequence>
<dbReference type="InterPro" id="IPR036397">
    <property type="entry name" value="RNaseH_sf"/>
</dbReference>
<comment type="caution">
    <text evidence="2">The sequence shown here is derived from an EMBL/GenBank/DDBJ whole genome shotgun (WGS) entry which is preliminary data.</text>
</comment>
<dbReference type="EMBL" id="JAUSVL010000001">
    <property type="protein sequence ID" value="MDQ0289503.1"/>
    <property type="molecule type" value="Genomic_DNA"/>
</dbReference>
<dbReference type="InterPro" id="IPR048020">
    <property type="entry name" value="Transpos_IS3"/>
</dbReference>
<protein>
    <submittedName>
        <fullName evidence="2">Transposase InsO family protein</fullName>
    </submittedName>
</protein>
<name>A0AAE3VFE5_9BACT</name>
<dbReference type="SUPFAM" id="SSF53098">
    <property type="entry name" value="Ribonuclease H-like"/>
    <property type="match status" value="1"/>
</dbReference>
<keyword evidence="3" id="KW-1185">Reference proteome</keyword>
<dbReference type="NCBIfam" id="NF033516">
    <property type="entry name" value="transpos_IS3"/>
    <property type="match status" value="1"/>
</dbReference>
<evidence type="ECO:0000313" key="2">
    <source>
        <dbReference type="EMBL" id="MDQ0289503.1"/>
    </source>
</evidence>
<dbReference type="InterPro" id="IPR001584">
    <property type="entry name" value="Integrase_cat-core"/>
</dbReference>
<dbReference type="AlphaFoldDB" id="A0AAE3VFE5"/>
<dbReference type="Pfam" id="PF13333">
    <property type="entry name" value="rve_2"/>
    <property type="match status" value="1"/>
</dbReference>
<dbReference type="RefSeq" id="WP_307260934.1">
    <property type="nucleotide sequence ID" value="NZ_JAUSVL010000001.1"/>
</dbReference>
<dbReference type="GO" id="GO:0015074">
    <property type="term" value="P:DNA integration"/>
    <property type="evidence" value="ECO:0007669"/>
    <property type="project" value="InterPro"/>
</dbReference>
<dbReference type="PANTHER" id="PTHR46889:SF4">
    <property type="entry name" value="TRANSPOSASE INSO FOR INSERTION SEQUENCE ELEMENT IS911B-RELATED"/>
    <property type="match status" value="1"/>
</dbReference>
<dbReference type="PANTHER" id="PTHR46889">
    <property type="entry name" value="TRANSPOSASE INSF FOR INSERTION SEQUENCE IS3B-RELATED"/>
    <property type="match status" value="1"/>
</dbReference>
<organism evidence="2 3">
    <name type="scientific">Oligosphaera ethanolica</name>
    <dbReference type="NCBI Taxonomy" id="760260"/>
    <lineage>
        <taxon>Bacteria</taxon>
        <taxon>Pseudomonadati</taxon>
        <taxon>Lentisphaerota</taxon>
        <taxon>Oligosphaeria</taxon>
        <taxon>Oligosphaerales</taxon>
        <taxon>Oligosphaeraceae</taxon>
        <taxon>Oligosphaera</taxon>
    </lineage>
</organism>
<dbReference type="Proteomes" id="UP001238163">
    <property type="component" value="Unassembled WGS sequence"/>
</dbReference>
<accession>A0AAE3VFE5</accession>
<dbReference type="InterPro" id="IPR012337">
    <property type="entry name" value="RNaseH-like_sf"/>
</dbReference>
<gene>
    <name evidence="2" type="ORF">J3R75_001610</name>
</gene>
<dbReference type="GO" id="GO:0003676">
    <property type="term" value="F:nucleic acid binding"/>
    <property type="evidence" value="ECO:0007669"/>
    <property type="project" value="InterPro"/>
</dbReference>
<proteinExistence type="predicted"/>
<dbReference type="PROSITE" id="PS50994">
    <property type="entry name" value="INTEGRASE"/>
    <property type="match status" value="1"/>
</dbReference>
<evidence type="ECO:0000259" key="1">
    <source>
        <dbReference type="PROSITE" id="PS50994"/>
    </source>
</evidence>
<evidence type="ECO:0000313" key="3">
    <source>
        <dbReference type="Proteomes" id="UP001238163"/>
    </source>
</evidence>